<evidence type="ECO:0000256" key="4">
    <source>
        <dbReference type="ARBA" id="ARBA00022989"/>
    </source>
</evidence>
<name>A0A9Q1BFX4_HOLLE</name>
<protein>
    <submittedName>
        <fullName evidence="8">DNA damage-regulated autophagy modulator protein 1</fullName>
    </submittedName>
</protein>
<keyword evidence="5 6" id="KW-0472">Membrane</keyword>
<feature type="domain" description="CWH43-like N-terminal" evidence="7">
    <location>
        <begin position="7"/>
        <end position="218"/>
    </location>
</feature>
<evidence type="ECO:0000313" key="9">
    <source>
        <dbReference type="Proteomes" id="UP001152320"/>
    </source>
</evidence>
<evidence type="ECO:0000256" key="3">
    <source>
        <dbReference type="ARBA" id="ARBA00022692"/>
    </source>
</evidence>
<feature type="transmembrane region" description="Helical" evidence="6">
    <location>
        <begin position="52"/>
        <end position="72"/>
    </location>
</feature>
<feature type="transmembrane region" description="Helical" evidence="6">
    <location>
        <begin position="156"/>
        <end position="182"/>
    </location>
</feature>
<evidence type="ECO:0000256" key="2">
    <source>
        <dbReference type="ARBA" id="ARBA00006565"/>
    </source>
</evidence>
<reference evidence="8" key="1">
    <citation type="submission" date="2021-10" db="EMBL/GenBank/DDBJ databases">
        <title>Tropical sea cucumber genome reveals ecological adaptation and Cuvierian tubules defense mechanism.</title>
        <authorList>
            <person name="Chen T."/>
        </authorList>
    </citation>
    <scope>NUCLEOTIDE SEQUENCE</scope>
    <source>
        <strain evidence="8">Nanhai2018</strain>
        <tissue evidence="8">Muscle</tissue>
    </source>
</reference>
<comment type="similarity">
    <text evidence="2">Belongs to the DRAM/TMEM150 family.</text>
</comment>
<organism evidence="8 9">
    <name type="scientific">Holothuria leucospilota</name>
    <name type="common">Black long sea cucumber</name>
    <name type="synonym">Mertensiothuria leucospilota</name>
    <dbReference type="NCBI Taxonomy" id="206669"/>
    <lineage>
        <taxon>Eukaryota</taxon>
        <taxon>Metazoa</taxon>
        <taxon>Echinodermata</taxon>
        <taxon>Eleutherozoa</taxon>
        <taxon>Echinozoa</taxon>
        <taxon>Holothuroidea</taxon>
        <taxon>Aspidochirotacea</taxon>
        <taxon>Aspidochirotida</taxon>
        <taxon>Holothuriidae</taxon>
        <taxon>Holothuria</taxon>
    </lineage>
</organism>
<keyword evidence="9" id="KW-1185">Reference proteome</keyword>
<evidence type="ECO:0000259" key="7">
    <source>
        <dbReference type="Pfam" id="PF10277"/>
    </source>
</evidence>
<keyword evidence="4 6" id="KW-1133">Transmembrane helix</keyword>
<dbReference type="AlphaFoldDB" id="A0A9Q1BFX4"/>
<sequence>MVEIQMTWSPILAAILLLAALFVPYIIGVCFGHVRAWFPFIHELGADDPERCVFTALFNLVALLLFVNVNAHQSVINRKLRWQRRSSHLDDVSFWCGALACFGLFIMANFPAIKKNKIPFFIHCGGAVLFFCGSLIYCGILAYFSYKETENNDENWFPFVIRCLLLFLYLMALIGYIVFWYFGKSQPQKAMIKISALCQWLLLITIIAFFLTYEIEFSK</sequence>
<keyword evidence="3 6" id="KW-0812">Transmembrane</keyword>
<comment type="subcellular location">
    <subcellularLocation>
        <location evidence="1">Endomembrane system</location>
        <topology evidence="1">Multi-pass membrane protein</topology>
    </subcellularLocation>
</comment>
<dbReference type="PANTHER" id="PTHR21324">
    <property type="entry name" value="FASTING-INDUCIBLE INTEGRAL MEMBRANE PROTEIN TM6P1-RELATED"/>
    <property type="match status" value="1"/>
</dbReference>
<dbReference type="Pfam" id="PF10277">
    <property type="entry name" value="Frag1"/>
    <property type="match status" value="1"/>
</dbReference>
<comment type="caution">
    <text evidence="8">The sequence shown here is derived from an EMBL/GenBank/DDBJ whole genome shotgun (WGS) entry which is preliminary data.</text>
</comment>
<evidence type="ECO:0000256" key="1">
    <source>
        <dbReference type="ARBA" id="ARBA00004127"/>
    </source>
</evidence>
<dbReference type="InterPro" id="IPR019402">
    <property type="entry name" value="CWH43_N"/>
</dbReference>
<proteinExistence type="inferred from homology"/>
<dbReference type="InterPro" id="IPR050911">
    <property type="entry name" value="DRAM/TMEM150_Autophagy_Mod"/>
</dbReference>
<evidence type="ECO:0000256" key="6">
    <source>
        <dbReference type="SAM" id="Phobius"/>
    </source>
</evidence>
<dbReference type="GO" id="GO:0012505">
    <property type="term" value="C:endomembrane system"/>
    <property type="evidence" value="ECO:0007669"/>
    <property type="project" value="UniProtKB-SubCell"/>
</dbReference>
<gene>
    <name evidence="8" type="ORF">HOLleu_36803</name>
</gene>
<dbReference type="EMBL" id="JAIZAY010000019">
    <property type="protein sequence ID" value="KAJ8024153.1"/>
    <property type="molecule type" value="Genomic_DNA"/>
</dbReference>
<evidence type="ECO:0000313" key="8">
    <source>
        <dbReference type="EMBL" id="KAJ8024153.1"/>
    </source>
</evidence>
<feature type="transmembrane region" description="Helical" evidence="6">
    <location>
        <begin position="92"/>
        <end position="113"/>
    </location>
</feature>
<feature type="transmembrane region" description="Helical" evidence="6">
    <location>
        <begin position="12"/>
        <end position="31"/>
    </location>
</feature>
<feature type="transmembrane region" description="Helical" evidence="6">
    <location>
        <begin position="194"/>
        <end position="213"/>
    </location>
</feature>
<dbReference type="PANTHER" id="PTHR21324:SF2">
    <property type="entry name" value="EG:22E5.9 PROTEIN"/>
    <property type="match status" value="1"/>
</dbReference>
<evidence type="ECO:0000256" key="5">
    <source>
        <dbReference type="ARBA" id="ARBA00023136"/>
    </source>
</evidence>
<accession>A0A9Q1BFX4</accession>
<feature type="transmembrane region" description="Helical" evidence="6">
    <location>
        <begin position="120"/>
        <end position="144"/>
    </location>
</feature>
<dbReference type="Proteomes" id="UP001152320">
    <property type="component" value="Chromosome 19"/>
</dbReference>